<organism evidence="1 2">
    <name type="scientific">Rhodococcus qingshengii</name>
    <dbReference type="NCBI Taxonomy" id="334542"/>
    <lineage>
        <taxon>Bacteria</taxon>
        <taxon>Bacillati</taxon>
        <taxon>Actinomycetota</taxon>
        <taxon>Actinomycetes</taxon>
        <taxon>Mycobacteriales</taxon>
        <taxon>Nocardiaceae</taxon>
        <taxon>Rhodococcus</taxon>
        <taxon>Rhodococcus erythropolis group</taxon>
    </lineage>
</organism>
<sequence length="83" mass="9856">MNIPYVTDRIGDPIESTTTILRRVGDHAAVMWVRDDDREEAYIPHAPRRRRTRIDEIMDKRRRESELRAAELQKLTCPRRGAR</sequence>
<accession>A0A2A5JER1</accession>
<protein>
    <submittedName>
        <fullName evidence="1">Uncharacterized protein</fullName>
    </submittedName>
</protein>
<proteinExistence type="predicted"/>
<evidence type="ECO:0000313" key="1">
    <source>
        <dbReference type="EMBL" id="PCK27856.1"/>
    </source>
</evidence>
<comment type="caution">
    <text evidence="1">The sequence shown here is derived from an EMBL/GenBank/DDBJ whole genome shotgun (WGS) entry which is preliminary data.</text>
</comment>
<dbReference type="Proteomes" id="UP000230886">
    <property type="component" value="Unassembled WGS sequence"/>
</dbReference>
<gene>
    <name evidence="1" type="ORF">CHR55_10255</name>
</gene>
<name>A0A2A5JER1_RHOSG</name>
<dbReference type="RefSeq" id="WP_099697401.1">
    <property type="nucleotide sequence ID" value="NZ_NOVD01000004.1"/>
</dbReference>
<reference evidence="1 2" key="1">
    <citation type="submission" date="2017-07" db="EMBL/GenBank/DDBJ databases">
        <title>Draft sequence of Rhodococcus enclensis 23b-28.</title>
        <authorList>
            <person name="Besaury L."/>
            <person name="Sancelme M."/>
            <person name="Amato P."/>
            <person name="Lallement A."/>
            <person name="Delort A.-M."/>
        </authorList>
    </citation>
    <scope>NUCLEOTIDE SEQUENCE [LARGE SCALE GENOMIC DNA]</scope>
    <source>
        <strain evidence="1 2">23b-28</strain>
    </source>
</reference>
<evidence type="ECO:0000313" key="2">
    <source>
        <dbReference type="Proteomes" id="UP000230886"/>
    </source>
</evidence>
<dbReference type="EMBL" id="NOVD01000004">
    <property type="protein sequence ID" value="PCK27856.1"/>
    <property type="molecule type" value="Genomic_DNA"/>
</dbReference>
<dbReference type="AlphaFoldDB" id="A0A2A5JER1"/>